<evidence type="ECO:0000313" key="1">
    <source>
        <dbReference type="EMBL" id="BAT58066.1"/>
    </source>
</evidence>
<dbReference type="AlphaFoldDB" id="A0A0S3PQ22"/>
<evidence type="ECO:0000313" key="2">
    <source>
        <dbReference type="Proteomes" id="UP000236884"/>
    </source>
</evidence>
<sequence>MLKAAATLPDRRFCWLDGYDRAPSRVWTDNAYGLLGLPLTERETPEWMAVWERDKINAMLTHIERLSGCAWDKTLARIRHISAHDLYATYIRHETALRRSLAYEAKNRAAFAAIT</sequence>
<dbReference type="RefSeq" id="WP_096351427.1">
    <property type="nucleotide sequence ID" value="NZ_AP014946.1"/>
</dbReference>
<dbReference type="Proteomes" id="UP000236884">
    <property type="component" value="Chromosome"/>
</dbReference>
<organism evidence="1 2">
    <name type="scientific">Variibacter gotjawalensis</name>
    <dbReference type="NCBI Taxonomy" id="1333996"/>
    <lineage>
        <taxon>Bacteria</taxon>
        <taxon>Pseudomonadati</taxon>
        <taxon>Pseudomonadota</taxon>
        <taxon>Alphaproteobacteria</taxon>
        <taxon>Hyphomicrobiales</taxon>
        <taxon>Nitrobacteraceae</taxon>
        <taxon>Variibacter</taxon>
    </lineage>
</organism>
<accession>A0A0S3PQ22</accession>
<dbReference type="KEGG" id="vgo:GJW-30_1_00580"/>
<proteinExistence type="predicted"/>
<dbReference type="EMBL" id="AP014946">
    <property type="protein sequence ID" value="BAT58066.1"/>
    <property type="molecule type" value="Genomic_DNA"/>
</dbReference>
<keyword evidence="2" id="KW-1185">Reference proteome</keyword>
<dbReference type="OrthoDB" id="571298at2"/>
<reference evidence="1 2" key="1">
    <citation type="submission" date="2015-08" db="EMBL/GenBank/DDBJ databases">
        <title>Investigation of the bacterial diversity of lava forest soil.</title>
        <authorList>
            <person name="Lee J.S."/>
        </authorList>
    </citation>
    <scope>NUCLEOTIDE SEQUENCE [LARGE SCALE GENOMIC DNA]</scope>
    <source>
        <strain evidence="1 2">GJW-30</strain>
    </source>
</reference>
<name>A0A0S3PQ22_9BRAD</name>
<gene>
    <name evidence="1" type="ORF">GJW-30_1_00580</name>
</gene>
<protein>
    <submittedName>
        <fullName evidence="1">Uncharacterized protein</fullName>
    </submittedName>
</protein>